<reference evidence="2 3" key="1">
    <citation type="journal article" date="2024" name="J. Plant Pathol.">
        <title>Sequence and assembly of the genome of Seiridium unicorne, isolate CBS 538.82, causal agent of cypress canker disease.</title>
        <authorList>
            <person name="Scali E."/>
            <person name="Rocca G.D."/>
            <person name="Danti R."/>
            <person name="Garbelotto M."/>
            <person name="Barberini S."/>
            <person name="Baroncelli R."/>
            <person name="Emiliani G."/>
        </authorList>
    </citation>
    <scope>NUCLEOTIDE SEQUENCE [LARGE SCALE GENOMIC DNA]</scope>
    <source>
        <strain evidence="2 3">BM-138-508</strain>
    </source>
</reference>
<dbReference type="Proteomes" id="UP001408356">
    <property type="component" value="Unassembled WGS sequence"/>
</dbReference>
<feature type="compositionally biased region" description="Pro residues" evidence="1">
    <location>
        <begin position="42"/>
        <end position="53"/>
    </location>
</feature>
<protein>
    <submittedName>
        <fullName evidence="2">F-box domain-containing protein</fullName>
    </submittedName>
</protein>
<gene>
    <name evidence="2" type="ORF">SUNI508_07979</name>
</gene>
<dbReference type="EMBL" id="JARVKF010000374">
    <property type="protein sequence ID" value="KAK9418491.1"/>
    <property type="molecule type" value="Genomic_DNA"/>
</dbReference>
<evidence type="ECO:0000313" key="2">
    <source>
        <dbReference type="EMBL" id="KAK9418491.1"/>
    </source>
</evidence>
<comment type="caution">
    <text evidence="2">The sequence shown here is derived from an EMBL/GenBank/DDBJ whole genome shotgun (WGS) entry which is preliminary data.</text>
</comment>
<evidence type="ECO:0000256" key="1">
    <source>
        <dbReference type="SAM" id="MobiDB-lite"/>
    </source>
</evidence>
<name>A0ABR2UVS5_9PEZI</name>
<dbReference type="Gene3D" id="3.80.10.10">
    <property type="entry name" value="Ribonuclease Inhibitor"/>
    <property type="match status" value="1"/>
</dbReference>
<keyword evidence="3" id="KW-1185">Reference proteome</keyword>
<proteinExistence type="predicted"/>
<evidence type="ECO:0000313" key="3">
    <source>
        <dbReference type="Proteomes" id="UP001408356"/>
    </source>
</evidence>
<accession>A0ABR2UVS5</accession>
<dbReference type="SUPFAM" id="SSF52047">
    <property type="entry name" value="RNI-like"/>
    <property type="match status" value="1"/>
</dbReference>
<feature type="region of interest" description="Disordered" evidence="1">
    <location>
        <begin position="31"/>
        <end position="92"/>
    </location>
</feature>
<dbReference type="InterPro" id="IPR032675">
    <property type="entry name" value="LRR_dom_sf"/>
</dbReference>
<organism evidence="2 3">
    <name type="scientific">Seiridium unicorne</name>
    <dbReference type="NCBI Taxonomy" id="138068"/>
    <lineage>
        <taxon>Eukaryota</taxon>
        <taxon>Fungi</taxon>
        <taxon>Dikarya</taxon>
        <taxon>Ascomycota</taxon>
        <taxon>Pezizomycotina</taxon>
        <taxon>Sordariomycetes</taxon>
        <taxon>Xylariomycetidae</taxon>
        <taxon>Amphisphaeriales</taxon>
        <taxon>Sporocadaceae</taxon>
        <taxon>Seiridium</taxon>
    </lineage>
</organism>
<feature type="compositionally biased region" description="Low complexity" evidence="1">
    <location>
        <begin position="54"/>
        <end position="92"/>
    </location>
</feature>
<sequence length="346" mass="37438">MPPIRTPKQIKSRNASLFAFGFLKVDKDASKIAPGGRLTPPASSPPQKSPQPPASSSKPASSPAPPIQTTSQISAQTAASSAQPAPSSAPTQVPCEVPFAPVVPAKAPNLRKPVGRGTPYADFCNEKLNWDGKYWKVIGTTTKVVSFGSGFKLTDEHIAQLVALGPSVCRNLTQFLFTYSDVDYDAHNDATGVTDAGVSALAKACPRLSKIQLQGTRKLGDPALRAIFRWGQDLTSLEISGTSGSQSMFSDAALNALREAPAALPRLKTLRLTETTDRAFMKAMRDLGKARPKLTIDLVSTSEYKKWDSWYLRVSHDTYKKGRKAKFDLGRPRVEDFDDAFGCGYF</sequence>